<evidence type="ECO:0000259" key="7">
    <source>
        <dbReference type="Pfam" id="PF01061"/>
    </source>
</evidence>
<evidence type="ECO:0000313" key="8">
    <source>
        <dbReference type="EMBL" id="MTB72963.1"/>
    </source>
</evidence>
<dbReference type="InterPro" id="IPR000412">
    <property type="entry name" value="ABC_2_transport"/>
</dbReference>
<evidence type="ECO:0000256" key="4">
    <source>
        <dbReference type="ARBA" id="ARBA00023136"/>
    </source>
</evidence>
<keyword evidence="3 6" id="KW-1133">Transmembrane helix</keyword>
<evidence type="ECO:0000256" key="5">
    <source>
        <dbReference type="ARBA" id="ARBA00023251"/>
    </source>
</evidence>
<protein>
    <submittedName>
        <fullName evidence="8">ABC transporter permease</fullName>
    </submittedName>
</protein>
<dbReference type="Proteomes" id="UP000431092">
    <property type="component" value="Unassembled WGS sequence"/>
</dbReference>
<dbReference type="InterPro" id="IPR051784">
    <property type="entry name" value="Nod_factor_ABC_transporter"/>
</dbReference>
<dbReference type="GO" id="GO:0046677">
    <property type="term" value="P:response to antibiotic"/>
    <property type="evidence" value="ECO:0007669"/>
    <property type="project" value="UniProtKB-KW"/>
</dbReference>
<evidence type="ECO:0000313" key="9">
    <source>
        <dbReference type="Proteomes" id="UP000431092"/>
    </source>
</evidence>
<sequence>MSRPAPTAARVRAQATFDTLTFLRNGEQTLVSIVLPALALVGGVLAPWPDLGPGRRVDVVVPGVLALAVLSSAFTGQAIQTGFDRRYGVLRLLGASPLGKGGLVLARVIAVMVVQVIQFAVLSVVGLLLGWRPDVVGVLPFVVFWLLGTATFVGFALLFAGTLRAEATLALANLVWVLMLGLGGILIPGSTLPEPWSRLVSYLPSAALGDGFRSAFEHHGLPLQPLLVLLVWAAVLCAAAARFFRWSD</sequence>
<dbReference type="PANTHER" id="PTHR43229">
    <property type="entry name" value="NODULATION PROTEIN J"/>
    <property type="match status" value="1"/>
</dbReference>
<dbReference type="EMBL" id="WLVL01000040">
    <property type="protein sequence ID" value="MTB72963.1"/>
    <property type="molecule type" value="Genomic_DNA"/>
</dbReference>
<keyword evidence="4 6" id="KW-0472">Membrane</keyword>
<dbReference type="PANTHER" id="PTHR43229:SF2">
    <property type="entry name" value="NODULATION PROTEIN J"/>
    <property type="match status" value="1"/>
</dbReference>
<gene>
    <name evidence="8" type="ORF">GGG17_13490</name>
</gene>
<feature type="transmembrane region" description="Helical" evidence="6">
    <location>
        <begin position="60"/>
        <end position="83"/>
    </location>
</feature>
<dbReference type="PIRSF" id="PIRSF006648">
    <property type="entry name" value="DrrB"/>
    <property type="match status" value="1"/>
</dbReference>
<accession>A0A6I3IJY3</accession>
<feature type="transmembrane region" description="Helical" evidence="6">
    <location>
        <begin position="30"/>
        <end position="48"/>
    </location>
</feature>
<dbReference type="RefSeq" id="WP_154594180.1">
    <property type="nucleotide sequence ID" value="NZ_WLVL01000040.1"/>
</dbReference>
<organism evidence="8 9">
    <name type="scientific">Arsenicicoccus cauae</name>
    <dbReference type="NCBI Taxonomy" id="2663847"/>
    <lineage>
        <taxon>Bacteria</taxon>
        <taxon>Bacillati</taxon>
        <taxon>Actinomycetota</taxon>
        <taxon>Actinomycetes</taxon>
        <taxon>Micrococcales</taxon>
        <taxon>Intrasporangiaceae</taxon>
        <taxon>Arsenicicoccus</taxon>
    </lineage>
</organism>
<evidence type="ECO:0000256" key="1">
    <source>
        <dbReference type="ARBA" id="ARBA00004141"/>
    </source>
</evidence>
<feature type="transmembrane region" description="Helical" evidence="6">
    <location>
        <begin position="226"/>
        <end position="244"/>
    </location>
</feature>
<dbReference type="AlphaFoldDB" id="A0A6I3IJY3"/>
<comment type="subcellular location">
    <subcellularLocation>
        <location evidence="1">Membrane</location>
        <topology evidence="1">Multi-pass membrane protein</topology>
    </subcellularLocation>
</comment>
<reference evidence="8 9" key="1">
    <citation type="submission" date="2019-11" db="EMBL/GenBank/DDBJ databases">
        <title>Whole genome sequencing identifies a novel species of the genus Arsenicicoccus isolated from human blood.</title>
        <authorList>
            <person name="Jeong J.H."/>
            <person name="Kweon O.J."/>
            <person name="Kim H.R."/>
            <person name="Kim T.-H."/>
            <person name="Ha S.-M."/>
            <person name="Lee M.-K."/>
        </authorList>
    </citation>
    <scope>NUCLEOTIDE SEQUENCE [LARGE SCALE GENOMIC DNA]</scope>
    <source>
        <strain evidence="8 9">MKL-02</strain>
    </source>
</reference>
<feature type="transmembrane region" description="Helical" evidence="6">
    <location>
        <begin position="104"/>
        <end position="131"/>
    </location>
</feature>
<evidence type="ECO:0000256" key="6">
    <source>
        <dbReference type="SAM" id="Phobius"/>
    </source>
</evidence>
<feature type="domain" description="ABC-2 type transporter transmembrane" evidence="7">
    <location>
        <begin position="19"/>
        <end position="215"/>
    </location>
</feature>
<feature type="transmembrane region" description="Helical" evidence="6">
    <location>
        <begin position="137"/>
        <end position="160"/>
    </location>
</feature>
<keyword evidence="5" id="KW-0046">Antibiotic resistance</keyword>
<dbReference type="InterPro" id="IPR013525">
    <property type="entry name" value="ABC2_TM"/>
</dbReference>
<dbReference type="GO" id="GO:0043190">
    <property type="term" value="C:ATP-binding cassette (ABC) transporter complex"/>
    <property type="evidence" value="ECO:0007669"/>
    <property type="project" value="InterPro"/>
</dbReference>
<dbReference type="GO" id="GO:0140359">
    <property type="term" value="F:ABC-type transporter activity"/>
    <property type="evidence" value="ECO:0007669"/>
    <property type="project" value="InterPro"/>
</dbReference>
<evidence type="ECO:0000256" key="2">
    <source>
        <dbReference type="ARBA" id="ARBA00022692"/>
    </source>
</evidence>
<evidence type="ECO:0000256" key="3">
    <source>
        <dbReference type="ARBA" id="ARBA00022989"/>
    </source>
</evidence>
<name>A0A6I3IJY3_9MICO</name>
<keyword evidence="9" id="KW-1185">Reference proteome</keyword>
<dbReference type="Pfam" id="PF01061">
    <property type="entry name" value="ABC2_membrane"/>
    <property type="match status" value="1"/>
</dbReference>
<keyword evidence="2 6" id="KW-0812">Transmembrane</keyword>
<feature type="transmembrane region" description="Helical" evidence="6">
    <location>
        <begin position="167"/>
        <end position="187"/>
    </location>
</feature>
<proteinExistence type="predicted"/>
<comment type="caution">
    <text evidence="8">The sequence shown here is derived from an EMBL/GenBank/DDBJ whole genome shotgun (WGS) entry which is preliminary data.</text>
</comment>